<proteinExistence type="predicted"/>
<dbReference type="EMBL" id="NFDL01000066">
    <property type="protein sequence ID" value="OTY42043.1"/>
    <property type="molecule type" value="Genomic_DNA"/>
</dbReference>
<reference evidence="2 3" key="1">
    <citation type="submission" date="2016-10" db="EMBL/GenBank/DDBJ databases">
        <title>Comparative genomics of Bacillus thuringiensis reveals a path to pathogens against multiple invertebrate hosts.</title>
        <authorList>
            <person name="Zheng J."/>
            <person name="Gao Q."/>
            <person name="Liu H."/>
            <person name="Peng D."/>
            <person name="Ruan L."/>
            <person name="Sun M."/>
        </authorList>
    </citation>
    <scope>NUCLEOTIDE SEQUENCE [LARGE SCALE GENOMIC DNA]</scope>
    <source>
        <strain evidence="2">BGSC 4BX1</strain>
    </source>
</reference>
<dbReference type="AlphaFoldDB" id="A0A243B9Y0"/>
<dbReference type="Proteomes" id="UP000195089">
    <property type="component" value="Unassembled WGS sequence"/>
</dbReference>
<keyword evidence="1" id="KW-0472">Membrane</keyword>
<evidence type="ECO:0000256" key="1">
    <source>
        <dbReference type="SAM" id="Phobius"/>
    </source>
</evidence>
<keyword evidence="1" id="KW-0812">Transmembrane</keyword>
<protein>
    <submittedName>
        <fullName evidence="2">Uncharacterized protein</fullName>
    </submittedName>
</protein>
<feature type="transmembrane region" description="Helical" evidence="1">
    <location>
        <begin position="30"/>
        <end position="49"/>
    </location>
</feature>
<gene>
    <name evidence="2" type="ORF">BK742_17530</name>
</gene>
<keyword evidence="1" id="KW-1133">Transmembrane helix</keyword>
<evidence type="ECO:0000313" key="2">
    <source>
        <dbReference type="EMBL" id="OTY42043.1"/>
    </source>
</evidence>
<sequence length="68" mass="7959">MISYLDGHRVPSHAHQAKILRHPHNENFTFLQLFMKISLIFFIFGVLNLKLQQEAQTKTPSFHDIILS</sequence>
<accession>A0A243B9Y0</accession>
<evidence type="ECO:0000313" key="3">
    <source>
        <dbReference type="Proteomes" id="UP000195089"/>
    </source>
</evidence>
<name>A0A243B9Y0_BACTU</name>
<organism evidence="2 3">
    <name type="scientific">Bacillus thuringiensis serovar pingluonsis</name>
    <dbReference type="NCBI Taxonomy" id="180881"/>
    <lineage>
        <taxon>Bacteria</taxon>
        <taxon>Bacillati</taxon>
        <taxon>Bacillota</taxon>
        <taxon>Bacilli</taxon>
        <taxon>Bacillales</taxon>
        <taxon>Bacillaceae</taxon>
        <taxon>Bacillus</taxon>
        <taxon>Bacillus cereus group</taxon>
    </lineage>
</organism>
<comment type="caution">
    <text evidence="2">The sequence shown here is derived from an EMBL/GenBank/DDBJ whole genome shotgun (WGS) entry which is preliminary data.</text>
</comment>